<proteinExistence type="predicted"/>
<dbReference type="Proteomes" id="UP000807306">
    <property type="component" value="Unassembled WGS sequence"/>
</dbReference>
<evidence type="ECO:0000313" key="2">
    <source>
        <dbReference type="Proteomes" id="UP000807306"/>
    </source>
</evidence>
<accession>A0A9P6E6X0</accession>
<protein>
    <submittedName>
        <fullName evidence="1">Uncharacterized protein</fullName>
    </submittedName>
</protein>
<gene>
    <name evidence="1" type="ORF">CPB83DRAFT_898590</name>
</gene>
<dbReference type="AlphaFoldDB" id="A0A9P6E6X0"/>
<sequence length="570" mass="63940">MRPVLEGLLMTESAFSASEILHTHASVQMLPIRLRELWNPAKRMSVGIPQQSQLTLSLLNLEACLSINRLDLVESCPPQHFDDAVRYSSRLGFDYGQQGPLPIFPINMYLLKAKSSLDVSEGVKFFRAVLRTKCAVNLAVLLPAIGRIAALFLEVCLRAVNTSTYTGIIIPRSWARVIISSQETTLSSSSALLGEIIELFELLLSQLSTLEESKHLLYGTEDSSLRFCEDEHVRDSFMAQCLTYFCLLGYNLPDNSVIMSKIMSRLGKLGYYYPYAECSSIQRIFDIQRWEDIPEILCEVQKSQPFNEIIQIQFKGTLLLHPISGARRITYTDLALSDLKSILDEPPANIQPQAYVQPAANINQTEDTIAPLVSQLNSDTPALQDATTSLEVSPSAFLTESRMVAVATIENYRTRYRNPLQRLERARQEEHTLDHEFVRCLDYAQSNNLPQTYRIRFLGLLPLILFSLKAASKVLQAEKKANNKLLLTAERTALEVAQERHSFATATVKKIGPFLKQLDVDAELHSIQDAAALMRTIHSAVSCLEKVRQTGKGKKYNDIVNCLNLLGGVK</sequence>
<comment type="caution">
    <text evidence="1">The sequence shown here is derived from an EMBL/GenBank/DDBJ whole genome shotgun (WGS) entry which is preliminary data.</text>
</comment>
<dbReference type="EMBL" id="MU157913">
    <property type="protein sequence ID" value="KAF9523642.1"/>
    <property type="molecule type" value="Genomic_DNA"/>
</dbReference>
<reference evidence="1" key="1">
    <citation type="submission" date="2020-11" db="EMBL/GenBank/DDBJ databases">
        <authorList>
            <consortium name="DOE Joint Genome Institute"/>
            <person name="Ahrendt S."/>
            <person name="Riley R."/>
            <person name="Andreopoulos W."/>
            <person name="Labutti K."/>
            <person name="Pangilinan J."/>
            <person name="Ruiz-Duenas F.J."/>
            <person name="Barrasa J.M."/>
            <person name="Sanchez-Garcia M."/>
            <person name="Camarero S."/>
            <person name="Miyauchi S."/>
            <person name="Serrano A."/>
            <person name="Linde D."/>
            <person name="Babiker R."/>
            <person name="Drula E."/>
            <person name="Ayuso-Fernandez I."/>
            <person name="Pacheco R."/>
            <person name="Padilla G."/>
            <person name="Ferreira P."/>
            <person name="Barriuso J."/>
            <person name="Kellner H."/>
            <person name="Castanera R."/>
            <person name="Alfaro M."/>
            <person name="Ramirez L."/>
            <person name="Pisabarro A.G."/>
            <person name="Kuo A."/>
            <person name="Tritt A."/>
            <person name="Lipzen A."/>
            <person name="He G."/>
            <person name="Yan M."/>
            <person name="Ng V."/>
            <person name="Cullen D."/>
            <person name="Martin F."/>
            <person name="Rosso M.-N."/>
            <person name="Henrissat B."/>
            <person name="Hibbett D."/>
            <person name="Martinez A.T."/>
            <person name="Grigoriev I.V."/>
        </authorList>
    </citation>
    <scope>NUCLEOTIDE SEQUENCE</scope>
    <source>
        <strain evidence="1">CBS 506.95</strain>
    </source>
</reference>
<organism evidence="1 2">
    <name type="scientific">Crepidotus variabilis</name>
    <dbReference type="NCBI Taxonomy" id="179855"/>
    <lineage>
        <taxon>Eukaryota</taxon>
        <taxon>Fungi</taxon>
        <taxon>Dikarya</taxon>
        <taxon>Basidiomycota</taxon>
        <taxon>Agaricomycotina</taxon>
        <taxon>Agaricomycetes</taxon>
        <taxon>Agaricomycetidae</taxon>
        <taxon>Agaricales</taxon>
        <taxon>Agaricineae</taxon>
        <taxon>Crepidotaceae</taxon>
        <taxon>Crepidotus</taxon>
    </lineage>
</organism>
<keyword evidence="2" id="KW-1185">Reference proteome</keyword>
<name>A0A9P6E6X0_9AGAR</name>
<evidence type="ECO:0000313" key="1">
    <source>
        <dbReference type="EMBL" id="KAF9523642.1"/>
    </source>
</evidence>